<reference evidence="2 3" key="1">
    <citation type="submission" date="2016-12" db="EMBL/GenBank/DDBJ databases">
        <title>The genomes of Aspergillus section Nigri reveals drivers in fungal speciation.</title>
        <authorList>
            <consortium name="DOE Joint Genome Institute"/>
            <person name="Vesth T.C."/>
            <person name="Nybo J."/>
            <person name="Theobald S."/>
            <person name="Brandl J."/>
            <person name="Frisvad J.C."/>
            <person name="Nielsen K.F."/>
            <person name="Lyhne E.K."/>
            <person name="Kogle M.E."/>
            <person name="Kuo A."/>
            <person name="Riley R."/>
            <person name="Clum A."/>
            <person name="Nolan M."/>
            <person name="Lipzen A."/>
            <person name="Salamov A."/>
            <person name="Henrissat B."/>
            <person name="Wiebenga A."/>
            <person name="De Vries R.P."/>
            <person name="Grigoriev I.V."/>
            <person name="Mortensen U.H."/>
            <person name="Andersen M.R."/>
            <person name="Baker S.E."/>
        </authorList>
    </citation>
    <scope>NUCLEOTIDE SEQUENCE [LARGE SCALE GENOMIC DNA]</scope>
    <source>
        <strain evidence="2 3">IBT 23096</strain>
    </source>
</reference>
<dbReference type="OrthoDB" id="5102063at2759"/>
<evidence type="ECO:0000313" key="3">
    <source>
        <dbReference type="Proteomes" id="UP000234275"/>
    </source>
</evidence>
<dbReference type="Proteomes" id="UP000234275">
    <property type="component" value="Unassembled WGS sequence"/>
</dbReference>
<evidence type="ECO:0000259" key="1">
    <source>
        <dbReference type="Pfam" id="PF03068"/>
    </source>
</evidence>
<dbReference type="GO" id="GO:0005737">
    <property type="term" value="C:cytoplasm"/>
    <property type="evidence" value="ECO:0007669"/>
    <property type="project" value="InterPro"/>
</dbReference>
<comment type="caution">
    <text evidence="2">The sequence shown here is derived from an EMBL/GenBank/DDBJ whole genome shotgun (WGS) entry which is preliminary data.</text>
</comment>
<gene>
    <name evidence="2" type="ORF">P170DRAFT_349062</name>
</gene>
<sequence length="517" mass="57376">MIKIDLIKNEGFLLFRAAFAGQSSLRADIRADTNRDGTVDLTGHSDVIGKQKWTESHGALFLPNIGDTDRRCSKKALTPYLMAPVRTVPIPGLPSDAKGFVSVVEKTAQGKKELEKGLKLGVDGRDTRRPNGWDGHATLRFSILGKNLNSTDEVHMRVAPVLTHHHLQSVQQVIAVEGNTTETPWQKKYTEDLSNAVHSAGLNTDVYLFNRSDDIWAQDWMEPGYASMPGPNGTISIRIMIRTPQDERVAGRQLFEYYRKAGVGAVQHLGGARDEINSGGNIEAVPPHTNGRSWPAGRIILGNHGKQKHHLLPYFQAQETQDPILLDTDWLVIGHVDEFLQFLPADNERGWVVVVDDPRAGIEFLKITPMTIAQALNDKELLQINHQCAERIDANIEILKKEVGLTDKDFIHIPSLFKQSEWGASDEDSQSLKVASFFPGVINNLVLSGFNTCIAPNPWGPSPNGTDVLAAAIRKKYAEIGISLVFVDDWNTHHNYGGEVHCGSNTVRDMSQAWWRD</sequence>
<proteinExistence type="predicted"/>
<dbReference type="InterPro" id="IPR004303">
    <property type="entry name" value="PAD"/>
</dbReference>
<dbReference type="STRING" id="1392250.A0A2I2GKE0"/>
<dbReference type="RefSeq" id="XP_024708648.1">
    <property type="nucleotide sequence ID" value="XM_024843716.1"/>
</dbReference>
<dbReference type="AlphaFoldDB" id="A0A2I2GKE0"/>
<dbReference type="GeneID" id="36551416"/>
<dbReference type="GO" id="GO:0004668">
    <property type="term" value="F:protein-arginine deiminase activity"/>
    <property type="evidence" value="ECO:0007669"/>
    <property type="project" value="InterPro"/>
</dbReference>
<dbReference type="SUPFAM" id="SSF110083">
    <property type="entry name" value="Peptidylarginine deiminase Pad4, middle domain"/>
    <property type="match status" value="1"/>
</dbReference>
<name>A0A2I2GKE0_9EURO</name>
<protein>
    <recommendedName>
        <fullName evidence="1">Protein-arginine deiminase C-terminal domain-containing protein</fullName>
    </recommendedName>
</protein>
<keyword evidence="3" id="KW-1185">Reference proteome</keyword>
<feature type="domain" description="Protein-arginine deiminase C-terminal" evidence="1">
    <location>
        <begin position="369"/>
        <end position="515"/>
    </location>
</feature>
<dbReference type="VEuPathDB" id="FungiDB:P170DRAFT_349062"/>
<accession>A0A2I2GKE0</accession>
<dbReference type="PANTHER" id="PTHR10837">
    <property type="entry name" value="PEPTIDYLARGININE DEIMINASE"/>
    <property type="match status" value="1"/>
</dbReference>
<dbReference type="PANTHER" id="PTHR10837:SF8">
    <property type="entry name" value="PROTEIN-ARGININE DEIMINASE"/>
    <property type="match status" value="1"/>
</dbReference>
<dbReference type="Pfam" id="PF03068">
    <property type="entry name" value="PAD"/>
    <property type="match status" value="2"/>
</dbReference>
<dbReference type="Gene3D" id="3.75.10.10">
    <property type="entry name" value="L-arginine/glycine Amidinotransferase, Chain A"/>
    <property type="match status" value="2"/>
</dbReference>
<organism evidence="2 3">
    <name type="scientific">Aspergillus steynii IBT 23096</name>
    <dbReference type="NCBI Taxonomy" id="1392250"/>
    <lineage>
        <taxon>Eukaryota</taxon>
        <taxon>Fungi</taxon>
        <taxon>Dikarya</taxon>
        <taxon>Ascomycota</taxon>
        <taxon>Pezizomycotina</taxon>
        <taxon>Eurotiomycetes</taxon>
        <taxon>Eurotiomycetidae</taxon>
        <taxon>Eurotiales</taxon>
        <taxon>Aspergillaceae</taxon>
        <taxon>Aspergillus</taxon>
        <taxon>Aspergillus subgen. Circumdati</taxon>
    </lineage>
</organism>
<dbReference type="EMBL" id="MSFO01000002">
    <property type="protein sequence ID" value="PLB53346.1"/>
    <property type="molecule type" value="Genomic_DNA"/>
</dbReference>
<dbReference type="SUPFAM" id="SSF55909">
    <property type="entry name" value="Pentein"/>
    <property type="match status" value="1"/>
</dbReference>
<evidence type="ECO:0000313" key="2">
    <source>
        <dbReference type="EMBL" id="PLB53346.1"/>
    </source>
</evidence>
<dbReference type="InterPro" id="IPR013530">
    <property type="entry name" value="PAD_C"/>
</dbReference>
<feature type="domain" description="Protein-arginine deiminase C-terminal" evidence="1">
    <location>
        <begin position="150"/>
        <end position="366"/>
    </location>
</feature>
<dbReference type="GO" id="GO:0005509">
    <property type="term" value="F:calcium ion binding"/>
    <property type="evidence" value="ECO:0007669"/>
    <property type="project" value="InterPro"/>
</dbReference>
<dbReference type="InterPro" id="IPR036556">
    <property type="entry name" value="PAD_central_sf"/>
</dbReference>